<dbReference type="InterPro" id="IPR007630">
    <property type="entry name" value="RNA_pol_sigma70_r4"/>
</dbReference>
<proteinExistence type="inferred from homology"/>
<evidence type="ECO:0000313" key="9">
    <source>
        <dbReference type="Proteomes" id="UP001344658"/>
    </source>
</evidence>
<keyword evidence="4" id="KW-0238">DNA-binding</keyword>
<dbReference type="RefSeq" id="WP_330795110.1">
    <property type="nucleotide sequence ID" value="NZ_JAZEWV010000009.1"/>
</dbReference>
<name>A0ABU7PB39_9ACTN</name>
<comment type="caution">
    <text evidence="8">The sequence shown here is derived from an EMBL/GenBank/DDBJ whole genome shotgun (WGS) entry which is preliminary data.</text>
</comment>
<protein>
    <submittedName>
        <fullName evidence="8">ECF RNA polymerase sigma factor SigK</fullName>
    </submittedName>
</protein>
<feature type="domain" description="RNA polymerase sigma-70 region 2" evidence="6">
    <location>
        <begin position="35"/>
        <end position="101"/>
    </location>
</feature>
<dbReference type="InterPro" id="IPR013325">
    <property type="entry name" value="RNA_pol_sigma_r2"/>
</dbReference>
<dbReference type="Gene3D" id="1.10.10.10">
    <property type="entry name" value="Winged helix-like DNA-binding domain superfamily/Winged helix DNA-binding domain"/>
    <property type="match status" value="1"/>
</dbReference>
<dbReference type="Proteomes" id="UP001344658">
    <property type="component" value="Unassembled WGS sequence"/>
</dbReference>
<dbReference type="InterPro" id="IPR014284">
    <property type="entry name" value="RNA_pol_sigma-70_dom"/>
</dbReference>
<evidence type="ECO:0000256" key="1">
    <source>
        <dbReference type="ARBA" id="ARBA00010641"/>
    </source>
</evidence>
<accession>A0ABU7PB39</accession>
<keyword evidence="9" id="KW-1185">Reference proteome</keyword>
<evidence type="ECO:0000256" key="5">
    <source>
        <dbReference type="ARBA" id="ARBA00023163"/>
    </source>
</evidence>
<dbReference type="Pfam" id="PF04545">
    <property type="entry name" value="Sigma70_r4"/>
    <property type="match status" value="1"/>
</dbReference>
<dbReference type="NCBIfam" id="NF007228">
    <property type="entry name" value="PRK09646.1"/>
    <property type="match status" value="1"/>
</dbReference>
<reference evidence="8 9" key="1">
    <citation type="submission" date="2023-12" db="EMBL/GenBank/DDBJ databases">
        <title>Streptomyces sp. V4-01.</title>
        <authorList>
            <person name="Somphong A."/>
            <person name="Phongsopitanun W."/>
        </authorList>
    </citation>
    <scope>NUCLEOTIDE SEQUENCE [LARGE SCALE GENOMIC DNA]</scope>
    <source>
        <strain evidence="8 9">V4-01</strain>
    </source>
</reference>
<sequence length="193" mass="21672">MAHSDSADFASTPDDLDKLMARVAGGDRNAFEPLYDLVSGPVFGLALRIVRDAAQSEEVMQDVMVEVWRTAGRFRPQRGNARAWIMTVAHRRSVDRVRSAQSSADREVRAARLGAERPFDEVSERVEQRMEQRRVHGCLQRLTEIQRTSVVLAYYNGLTCAEVAQTLSVPQSTVRTRLRDALIRLRDCLGVAS</sequence>
<dbReference type="InterPro" id="IPR036388">
    <property type="entry name" value="WH-like_DNA-bd_sf"/>
</dbReference>
<organism evidence="8 9">
    <name type="scientific">Actinacidiphila polyblastidii</name>
    <dbReference type="NCBI Taxonomy" id="3110430"/>
    <lineage>
        <taxon>Bacteria</taxon>
        <taxon>Bacillati</taxon>
        <taxon>Actinomycetota</taxon>
        <taxon>Actinomycetes</taxon>
        <taxon>Kitasatosporales</taxon>
        <taxon>Streptomycetaceae</taxon>
        <taxon>Actinacidiphila</taxon>
    </lineage>
</organism>
<dbReference type="InterPro" id="IPR007627">
    <property type="entry name" value="RNA_pol_sigma70_r2"/>
</dbReference>
<evidence type="ECO:0000313" key="8">
    <source>
        <dbReference type="EMBL" id="MEE4543033.1"/>
    </source>
</evidence>
<dbReference type="Gene3D" id="1.10.1740.10">
    <property type="match status" value="1"/>
</dbReference>
<dbReference type="PANTHER" id="PTHR43133">
    <property type="entry name" value="RNA POLYMERASE ECF-TYPE SIGMA FACTO"/>
    <property type="match status" value="1"/>
</dbReference>
<gene>
    <name evidence="8" type="primary">sigK</name>
    <name evidence="8" type="ORF">V2S66_13780</name>
</gene>
<keyword evidence="2" id="KW-0805">Transcription regulation</keyword>
<evidence type="ECO:0000259" key="7">
    <source>
        <dbReference type="Pfam" id="PF04545"/>
    </source>
</evidence>
<dbReference type="InterPro" id="IPR013324">
    <property type="entry name" value="RNA_pol_sigma_r3/r4-like"/>
</dbReference>
<dbReference type="PANTHER" id="PTHR43133:SF66">
    <property type="entry name" value="ECF RNA POLYMERASE SIGMA FACTOR SIGK"/>
    <property type="match status" value="1"/>
</dbReference>
<keyword evidence="3" id="KW-0731">Sigma factor</keyword>
<keyword evidence="5" id="KW-0804">Transcription</keyword>
<dbReference type="SUPFAM" id="SSF88946">
    <property type="entry name" value="Sigma2 domain of RNA polymerase sigma factors"/>
    <property type="match status" value="1"/>
</dbReference>
<dbReference type="CDD" id="cd06171">
    <property type="entry name" value="Sigma70_r4"/>
    <property type="match status" value="1"/>
</dbReference>
<evidence type="ECO:0000256" key="4">
    <source>
        <dbReference type="ARBA" id="ARBA00023125"/>
    </source>
</evidence>
<dbReference type="EMBL" id="JAZEWV010000009">
    <property type="protein sequence ID" value="MEE4543033.1"/>
    <property type="molecule type" value="Genomic_DNA"/>
</dbReference>
<comment type="similarity">
    <text evidence="1">Belongs to the sigma-70 factor family. ECF subfamily.</text>
</comment>
<evidence type="ECO:0000259" key="6">
    <source>
        <dbReference type="Pfam" id="PF04542"/>
    </source>
</evidence>
<evidence type="ECO:0000256" key="3">
    <source>
        <dbReference type="ARBA" id="ARBA00023082"/>
    </source>
</evidence>
<evidence type="ECO:0000256" key="2">
    <source>
        <dbReference type="ARBA" id="ARBA00023015"/>
    </source>
</evidence>
<dbReference type="NCBIfam" id="TIGR02937">
    <property type="entry name" value="sigma70-ECF"/>
    <property type="match status" value="1"/>
</dbReference>
<dbReference type="SUPFAM" id="SSF88659">
    <property type="entry name" value="Sigma3 and sigma4 domains of RNA polymerase sigma factors"/>
    <property type="match status" value="1"/>
</dbReference>
<dbReference type="Pfam" id="PF04542">
    <property type="entry name" value="Sigma70_r2"/>
    <property type="match status" value="1"/>
</dbReference>
<dbReference type="InterPro" id="IPR039425">
    <property type="entry name" value="RNA_pol_sigma-70-like"/>
</dbReference>
<feature type="domain" description="RNA polymerase sigma-70 region 4" evidence="7">
    <location>
        <begin position="138"/>
        <end position="186"/>
    </location>
</feature>